<sequence>MSPPPTIQRPDEDDEYATAEGCAILETWNRPDDTRLSVARARVAAGATTRWHRLVDIDERYLIVAGRGRVEVGNLPPTVVQSGDLVHIPAGCRQRITNTGSDDLVFYALCTPRFVPAAYEDIDDAR</sequence>
<dbReference type="SUPFAM" id="SSF51182">
    <property type="entry name" value="RmlC-like cupins"/>
    <property type="match status" value="1"/>
</dbReference>
<dbReference type="InterPro" id="IPR014710">
    <property type="entry name" value="RmlC-like_jellyroll"/>
</dbReference>
<protein>
    <submittedName>
        <fullName evidence="2">Cupin domain-containing protein</fullName>
    </submittedName>
</protein>
<dbReference type="Pfam" id="PF07883">
    <property type="entry name" value="Cupin_2"/>
    <property type="match status" value="1"/>
</dbReference>
<evidence type="ECO:0000313" key="3">
    <source>
        <dbReference type="Proteomes" id="UP001564408"/>
    </source>
</evidence>
<feature type="domain" description="Cupin type-2" evidence="1">
    <location>
        <begin position="41"/>
        <end position="108"/>
    </location>
</feature>
<dbReference type="InterPro" id="IPR052044">
    <property type="entry name" value="PKS_Associated_Protein"/>
</dbReference>
<gene>
    <name evidence="2" type="ORF">ABC977_01515</name>
</gene>
<accession>A0ABV4BCN2</accession>
<dbReference type="Gene3D" id="2.60.120.10">
    <property type="entry name" value="Jelly Rolls"/>
    <property type="match status" value="1"/>
</dbReference>
<dbReference type="Proteomes" id="UP001564408">
    <property type="component" value="Unassembled WGS sequence"/>
</dbReference>
<evidence type="ECO:0000259" key="1">
    <source>
        <dbReference type="Pfam" id="PF07883"/>
    </source>
</evidence>
<proteinExistence type="predicted"/>
<dbReference type="RefSeq" id="WP_369665456.1">
    <property type="nucleotide sequence ID" value="NZ_JBDKXB010000001.1"/>
</dbReference>
<reference evidence="2 3" key="1">
    <citation type="submission" date="2024-05" db="EMBL/GenBank/DDBJ databases">
        <title>Genome Sequence and Characterization of the New Strain Purple Sulfur Bacterium of Genus Thioalkalicoccus.</title>
        <authorList>
            <person name="Bryantseva I.A."/>
            <person name="Kyndt J.A."/>
            <person name="Imhoff J.F."/>
        </authorList>
    </citation>
    <scope>NUCLEOTIDE SEQUENCE [LARGE SCALE GENOMIC DNA]</scope>
    <source>
        <strain evidence="2 3">Um2</strain>
    </source>
</reference>
<dbReference type="PANTHER" id="PTHR36114">
    <property type="entry name" value="16.7 KDA PROTEIN IN WHIE LOCUS"/>
    <property type="match status" value="1"/>
</dbReference>
<dbReference type="PANTHER" id="PTHR36114:SF8">
    <property type="entry name" value="CUPIN TYPE-1 DOMAIN-CONTAINING PROTEIN"/>
    <property type="match status" value="1"/>
</dbReference>
<organism evidence="2 3">
    <name type="scientific">Thioalkalicoccus limnaeus</name>
    <dbReference type="NCBI Taxonomy" id="120681"/>
    <lineage>
        <taxon>Bacteria</taxon>
        <taxon>Pseudomonadati</taxon>
        <taxon>Pseudomonadota</taxon>
        <taxon>Gammaproteobacteria</taxon>
        <taxon>Chromatiales</taxon>
        <taxon>Chromatiaceae</taxon>
        <taxon>Thioalkalicoccus</taxon>
    </lineage>
</organism>
<evidence type="ECO:0000313" key="2">
    <source>
        <dbReference type="EMBL" id="MEY6431082.1"/>
    </source>
</evidence>
<keyword evidence="3" id="KW-1185">Reference proteome</keyword>
<name>A0ABV4BCN2_9GAMM</name>
<dbReference type="InterPro" id="IPR011051">
    <property type="entry name" value="RmlC_Cupin_sf"/>
</dbReference>
<comment type="caution">
    <text evidence="2">The sequence shown here is derived from an EMBL/GenBank/DDBJ whole genome shotgun (WGS) entry which is preliminary data.</text>
</comment>
<dbReference type="EMBL" id="JBDKXB010000001">
    <property type="protein sequence ID" value="MEY6431082.1"/>
    <property type="molecule type" value="Genomic_DNA"/>
</dbReference>
<dbReference type="InterPro" id="IPR013096">
    <property type="entry name" value="Cupin_2"/>
</dbReference>